<protein>
    <submittedName>
        <fullName evidence="3">Spore coat U domain-containing protein</fullName>
    </submittedName>
</protein>
<dbReference type="Proteomes" id="UP000288071">
    <property type="component" value="Unassembled WGS sequence"/>
</dbReference>
<proteinExistence type="predicted"/>
<feature type="domain" description="Spore coat protein U/FanG" evidence="2">
    <location>
        <begin position="21"/>
        <end position="160"/>
    </location>
</feature>
<sequence>MRRAIAALLSALLLWLGATAAAPAQSCSFSATDVVLGAVDVLGGGATDSSGIIHADCSTFLGLLSSITLTISVGEGLGGASSGARQMVSGTTATALNYQLYRDAARSQVLGSNYWSYGGAPITLSGASLLSLLTSTGLDIPIYGRVPGGQAGVVPGSYASVFSRDPTDVRVDYRTCNLLLLCVNRSASFSFTVSATVPPDCLVTAGDLDFGTTGVLSAARDATSAISVTCTLGSAFDVGLNYGFYGSGPGDRQMRSTAGDAVGYRLYRDAARSLDWGTLADGLAQAGAGQGTAQAFTVYGRVPAQATPPPGTYSDTVVVTVTY</sequence>
<dbReference type="InterPro" id="IPR007893">
    <property type="entry name" value="Spore_coat_U/FanG"/>
</dbReference>
<feature type="chain" id="PRO_5019017142" evidence="1">
    <location>
        <begin position="21"/>
        <end position="323"/>
    </location>
</feature>
<dbReference type="Pfam" id="PF05229">
    <property type="entry name" value="SCPU"/>
    <property type="match status" value="2"/>
</dbReference>
<evidence type="ECO:0000256" key="1">
    <source>
        <dbReference type="SAM" id="SignalP"/>
    </source>
</evidence>
<dbReference type="RefSeq" id="WP_128156913.1">
    <property type="nucleotide sequence ID" value="NZ_JBHSOM010000004.1"/>
</dbReference>
<reference evidence="3 4" key="1">
    <citation type="submission" date="2019-01" db="EMBL/GenBank/DDBJ databases">
        <title>Sinorhodobacter populi sp. nov. isolated from the symptomatic bark tissue of Populus euramericana canker.</title>
        <authorList>
            <person name="Xu G."/>
        </authorList>
    </citation>
    <scope>NUCLEOTIDE SEQUENCE [LARGE SCALE GENOMIC DNA]</scope>
    <source>
        <strain evidence="3 4">CGMCC 1.12963</strain>
    </source>
</reference>
<dbReference type="AlphaFoldDB" id="A0A443LNI0"/>
<dbReference type="PANTHER" id="PTHR37089">
    <property type="entry name" value="PROTEIN U-RELATED"/>
    <property type="match status" value="1"/>
</dbReference>
<evidence type="ECO:0000259" key="2">
    <source>
        <dbReference type="Pfam" id="PF05229"/>
    </source>
</evidence>
<feature type="domain" description="Spore coat protein U/FanG" evidence="2">
    <location>
        <begin position="189"/>
        <end position="320"/>
    </location>
</feature>
<dbReference type="SMART" id="SM00972">
    <property type="entry name" value="SCPU"/>
    <property type="match status" value="2"/>
</dbReference>
<evidence type="ECO:0000313" key="4">
    <source>
        <dbReference type="Proteomes" id="UP000288071"/>
    </source>
</evidence>
<keyword evidence="4" id="KW-1185">Reference proteome</keyword>
<comment type="caution">
    <text evidence="3">The sequence shown here is derived from an EMBL/GenBank/DDBJ whole genome shotgun (WGS) entry which is preliminary data.</text>
</comment>
<feature type="signal peptide" evidence="1">
    <location>
        <begin position="1"/>
        <end position="20"/>
    </location>
</feature>
<accession>A0A443LNI0</accession>
<name>A0A443LNI0_9RHOB</name>
<keyword evidence="1" id="KW-0732">Signal</keyword>
<evidence type="ECO:0000313" key="3">
    <source>
        <dbReference type="EMBL" id="RWR50713.1"/>
    </source>
</evidence>
<organism evidence="3 4">
    <name type="scientific">Paenirhodobacter huangdaonensis</name>
    <dbReference type="NCBI Taxonomy" id="2501515"/>
    <lineage>
        <taxon>Bacteria</taxon>
        <taxon>Pseudomonadati</taxon>
        <taxon>Pseudomonadota</taxon>
        <taxon>Alphaproteobacteria</taxon>
        <taxon>Rhodobacterales</taxon>
        <taxon>Rhodobacter group</taxon>
        <taxon>Paenirhodobacter</taxon>
    </lineage>
</organism>
<reference evidence="4" key="2">
    <citation type="submission" date="2019-01" db="EMBL/GenBank/DDBJ databases">
        <title>Sinorhodobacter populi sp. nov. isolated from the symptomatic bark tissue of Populus euramericana canker.</title>
        <authorList>
            <person name="Li Y."/>
        </authorList>
    </citation>
    <scope>NUCLEOTIDE SEQUENCE [LARGE SCALE GENOMIC DNA]</scope>
    <source>
        <strain evidence="4">CGMCC 1.12963</strain>
    </source>
</reference>
<dbReference type="EMBL" id="SAVA01000008">
    <property type="protein sequence ID" value="RWR50713.1"/>
    <property type="molecule type" value="Genomic_DNA"/>
</dbReference>
<dbReference type="InterPro" id="IPR053167">
    <property type="entry name" value="Spore_coat_component"/>
</dbReference>
<gene>
    <name evidence="3" type="ORF">EOW66_13855</name>
</gene>